<dbReference type="OrthoDB" id="4794256at2"/>
<evidence type="ECO:0000256" key="1">
    <source>
        <dbReference type="SAM" id="MobiDB-lite"/>
    </source>
</evidence>
<dbReference type="RefSeq" id="WP_109274202.1">
    <property type="nucleotide sequence ID" value="NZ_QFKX01000001.1"/>
</dbReference>
<reference evidence="2 3" key="1">
    <citation type="submission" date="2018-05" db="EMBL/GenBank/DDBJ databases">
        <title>Brachybacterium sp. M1HQ-2T, whole genome shotgun sequence.</title>
        <authorList>
            <person name="Tuo L."/>
        </authorList>
    </citation>
    <scope>NUCLEOTIDE SEQUENCE [LARGE SCALE GENOMIC DNA]</scope>
    <source>
        <strain evidence="2 3">M1HQ-2</strain>
    </source>
</reference>
<comment type="caution">
    <text evidence="2">The sequence shown here is derived from an EMBL/GenBank/DDBJ whole genome shotgun (WGS) entry which is preliminary data.</text>
</comment>
<name>A0A2U2RN76_9MICO</name>
<sequence length="122" mass="12980">MAQRAQDSALDRTFGDLSRTEASPADAEPRDNGCRWASPTRRCDTYLGKDPEDHQRIADALTSALEDHGLPSAPAPTGGKGGWLTTSSSGEGMTLEFRSKGYAELTVTVDVSGDCSDIDDES</sequence>
<evidence type="ECO:0000313" key="2">
    <source>
        <dbReference type="EMBL" id="PWH07318.1"/>
    </source>
</evidence>
<protein>
    <submittedName>
        <fullName evidence="2">Uncharacterized protein</fullName>
    </submittedName>
</protein>
<feature type="region of interest" description="Disordered" evidence="1">
    <location>
        <begin position="1"/>
        <end position="38"/>
    </location>
</feature>
<organism evidence="2 3">
    <name type="scientific">Brachybacterium endophyticum</name>
    <dbReference type="NCBI Taxonomy" id="2182385"/>
    <lineage>
        <taxon>Bacteria</taxon>
        <taxon>Bacillati</taxon>
        <taxon>Actinomycetota</taxon>
        <taxon>Actinomycetes</taxon>
        <taxon>Micrococcales</taxon>
        <taxon>Dermabacteraceae</taxon>
        <taxon>Brachybacterium</taxon>
    </lineage>
</organism>
<dbReference type="AlphaFoldDB" id="A0A2U2RN76"/>
<evidence type="ECO:0000313" key="3">
    <source>
        <dbReference type="Proteomes" id="UP000245590"/>
    </source>
</evidence>
<dbReference type="EMBL" id="QFKX01000001">
    <property type="protein sequence ID" value="PWH07318.1"/>
    <property type="molecule type" value="Genomic_DNA"/>
</dbReference>
<proteinExistence type="predicted"/>
<gene>
    <name evidence="2" type="ORF">DEO23_01315</name>
</gene>
<dbReference type="Proteomes" id="UP000245590">
    <property type="component" value="Unassembled WGS sequence"/>
</dbReference>
<feature type="region of interest" description="Disordered" evidence="1">
    <location>
        <begin position="67"/>
        <end position="90"/>
    </location>
</feature>
<accession>A0A2U2RN76</accession>
<keyword evidence="3" id="KW-1185">Reference proteome</keyword>